<dbReference type="CDD" id="cd11363">
    <property type="entry name" value="RNase_PH_PNPase_1"/>
    <property type="match status" value="1"/>
</dbReference>
<dbReference type="HAMAP" id="MF_01595">
    <property type="entry name" value="PNPase"/>
    <property type="match status" value="1"/>
</dbReference>
<dbReference type="SUPFAM" id="SSF50249">
    <property type="entry name" value="Nucleic acid-binding proteins"/>
    <property type="match status" value="1"/>
</dbReference>
<evidence type="ECO:0000256" key="3">
    <source>
        <dbReference type="ARBA" id="ARBA00022679"/>
    </source>
</evidence>
<dbReference type="Pfam" id="PF03726">
    <property type="entry name" value="PNPase"/>
    <property type="match status" value="1"/>
</dbReference>
<dbReference type="InterPro" id="IPR004088">
    <property type="entry name" value="KH_dom_type_1"/>
</dbReference>
<evidence type="ECO:0000256" key="1">
    <source>
        <dbReference type="ARBA" id="ARBA00007404"/>
    </source>
</evidence>
<dbReference type="PIRSF" id="PIRSF005499">
    <property type="entry name" value="PNPase"/>
    <property type="match status" value="1"/>
</dbReference>
<dbReference type="InterPro" id="IPR027408">
    <property type="entry name" value="PNPase/RNase_PH_dom_sf"/>
</dbReference>
<dbReference type="Proteomes" id="UP001326613">
    <property type="component" value="Chromosome"/>
</dbReference>
<feature type="compositionally biased region" description="Basic and acidic residues" evidence="8">
    <location>
        <begin position="739"/>
        <end position="748"/>
    </location>
</feature>
<feature type="compositionally biased region" description="Polar residues" evidence="8">
    <location>
        <begin position="725"/>
        <end position="738"/>
    </location>
</feature>
<dbReference type="Gene3D" id="3.30.230.70">
    <property type="entry name" value="GHMP Kinase, N-terminal domain"/>
    <property type="match status" value="2"/>
</dbReference>
<comment type="catalytic activity">
    <reaction evidence="7">
        <text>RNA(n+1) + phosphate = RNA(n) + a ribonucleoside 5'-diphosphate</text>
        <dbReference type="Rhea" id="RHEA:22096"/>
        <dbReference type="Rhea" id="RHEA-COMP:14527"/>
        <dbReference type="Rhea" id="RHEA-COMP:17342"/>
        <dbReference type="ChEBI" id="CHEBI:43474"/>
        <dbReference type="ChEBI" id="CHEBI:57930"/>
        <dbReference type="ChEBI" id="CHEBI:140395"/>
        <dbReference type="EC" id="2.7.7.8"/>
    </reaction>
</comment>
<dbReference type="NCBIfam" id="NF008805">
    <property type="entry name" value="PRK11824.1"/>
    <property type="match status" value="1"/>
</dbReference>
<dbReference type="InterPro" id="IPR036345">
    <property type="entry name" value="ExoRNase_PH_dom2_sf"/>
</dbReference>
<evidence type="ECO:0000256" key="7">
    <source>
        <dbReference type="HAMAP-Rule" id="MF_01595"/>
    </source>
</evidence>
<dbReference type="InterPro" id="IPR036456">
    <property type="entry name" value="PNPase_PH_RNA-bd_sf"/>
</dbReference>
<dbReference type="InterPro" id="IPR012340">
    <property type="entry name" value="NA-bd_OB-fold"/>
</dbReference>
<feature type="binding site" evidence="7">
    <location>
        <position position="492"/>
    </location>
    <ligand>
        <name>Mg(2+)</name>
        <dbReference type="ChEBI" id="CHEBI:18420"/>
    </ligand>
</feature>
<dbReference type="RefSeq" id="WP_323738819.1">
    <property type="nucleotide sequence ID" value="NZ_CP112932.1"/>
</dbReference>
<protein>
    <recommendedName>
        <fullName evidence="7">Polyribonucleotide nucleotidyltransferase</fullName>
        <ecNumber evidence="7">2.7.7.8</ecNumber>
    </recommendedName>
    <alternativeName>
        <fullName evidence="7">Polynucleotide phosphorylase</fullName>
        <shortName evidence="7">PNPase</shortName>
    </alternativeName>
</protein>
<accession>A0ABZ0UUK6</accession>
<dbReference type="InterPro" id="IPR004087">
    <property type="entry name" value="KH_dom"/>
</dbReference>
<dbReference type="Gene3D" id="2.40.50.140">
    <property type="entry name" value="Nucleic acid-binding proteins"/>
    <property type="match status" value="1"/>
</dbReference>
<dbReference type="Pfam" id="PF01138">
    <property type="entry name" value="RNase_PH"/>
    <property type="match status" value="2"/>
</dbReference>
<feature type="domain" description="S1 motif" evidence="9">
    <location>
        <begin position="622"/>
        <end position="690"/>
    </location>
</feature>
<keyword evidence="2 7" id="KW-0963">Cytoplasm</keyword>
<sequence length="748" mass="81834">MFNEIVKKIEWDGKTLELRTGKIARQADGAVLVTMGDSVVLCTTVSNKEIKEGVSFFPLTVHYREMAFAAGKIPGGFLKREGRGSEREVLVSRLIDRPIRPLFHSTFFNETQVICTVLSYDPECNTDILAIIGSSAALALSGVPYLDVVAASRVGLVNEKFVLNPSSEILKNSKLDLVVAGTSSAVMMVESEADLLSEAVMLEAIKFGHEAFQPVIQIINELVIDAGKPKWEICELFPATLKEQIRKMKETAIRDAFTIDSKHQRMRQLQLIISQVVEEIQNNTETQFSELQIKSAFEEVEAEVLRNDLLEKKIRIDGRKPTEIRQIDGQVALLPKAHGSALFTRGETQGLVVVTLGTSQDEQIIDGLEGEYKESLMLNYIFPPYSVGESTPLRAPGRREVGHGKLAWRALNRVVPTKEQFPYSIRIVSEITESNGSSSMATVCGASMALMDAGVPIKEPVSGIAMGLVKENGRFIILSDILGDEDHLGDMDFKVAGGHEGITALQMDIKVNGITFEIMEQALAQAKIGRIHILEQMCKTIASSSLDVSQYAPVIKTFKIDKDKIREVIGPGGKVIREICDSTGVKIDIADDGTISVSAVGKAKIDAAITKIAAIAFDPQVGDVFDGTVVKILEAGAFVNYLGNRDGFVHISEISHSKIKSVEQVLSHGEVVKVKIVGFDNKGKAKLTIKNVSDQIIAAGVEEAVAAAPATVGNNIREDNKDNKQPSNKKWQQTPEEQNTTKERKYFT</sequence>
<dbReference type="Pfam" id="PF00575">
    <property type="entry name" value="S1"/>
    <property type="match status" value="1"/>
</dbReference>
<name>A0ABZ0UUK6_9RICK</name>
<keyword evidence="6 7" id="KW-0694">RNA-binding</keyword>
<comment type="function">
    <text evidence="7">Involved in mRNA degradation. Catalyzes the phosphorolysis of single-stranded polyribonucleotides processively in the 3'- to 5'-direction.</text>
</comment>
<dbReference type="InterPro" id="IPR020568">
    <property type="entry name" value="Ribosomal_Su5_D2-typ_SF"/>
</dbReference>
<evidence type="ECO:0000259" key="9">
    <source>
        <dbReference type="PROSITE" id="PS50126"/>
    </source>
</evidence>
<evidence type="ECO:0000256" key="4">
    <source>
        <dbReference type="ARBA" id="ARBA00022695"/>
    </source>
</evidence>
<evidence type="ECO:0000256" key="2">
    <source>
        <dbReference type="ARBA" id="ARBA00022490"/>
    </source>
</evidence>
<keyword evidence="3 7" id="KW-0808">Transferase</keyword>
<dbReference type="Gene3D" id="3.30.1370.10">
    <property type="entry name" value="K Homology domain, type 1"/>
    <property type="match status" value="1"/>
</dbReference>
<evidence type="ECO:0000256" key="8">
    <source>
        <dbReference type="SAM" id="MobiDB-lite"/>
    </source>
</evidence>
<evidence type="ECO:0000256" key="6">
    <source>
        <dbReference type="ARBA" id="ARBA00022884"/>
    </source>
</evidence>
<gene>
    <name evidence="7" type="primary">pnp</name>
    <name evidence="10" type="ORF">Trichorick_00664</name>
</gene>
<dbReference type="InterPro" id="IPR003029">
    <property type="entry name" value="S1_domain"/>
</dbReference>
<dbReference type="InterPro" id="IPR036612">
    <property type="entry name" value="KH_dom_type_1_sf"/>
</dbReference>
<feature type="binding site" evidence="7">
    <location>
        <position position="486"/>
    </location>
    <ligand>
        <name>Mg(2+)</name>
        <dbReference type="ChEBI" id="CHEBI:18420"/>
    </ligand>
</feature>
<comment type="cofactor">
    <cofactor evidence="7">
        <name>Mg(2+)</name>
        <dbReference type="ChEBI" id="CHEBI:18420"/>
    </cofactor>
</comment>
<organism evidence="10 11">
    <name type="scientific">Candidatus Trichorickettsia mobilis</name>
    <dbReference type="NCBI Taxonomy" id="1346319"/>
    <lineage>
        <taxon>Bacteria</taxon>
        <taxon>Pseudomonadati</taxon>
        <taxon>Pseudomonadota</taxon>
        <taxon>Alphaproteobacteria</taxon>
        <taxon>Rickettsiales</taxon>
        <taxon>Rickettsiaceae</taxon>
        <taxon>Rickettsieae</taxon>
        <taxon>Candidatus Trichorickettsia</taxon>
    </lineage>
</organism>
<dbReference type="SUPFAM" id="SSF46915">
    <property type="entry name" value="Polynucleotide phosphorylase/guanosine pentaphosphate synthase (PNPase/GPSI), domain 3"/>
    <property type="match status" value="1"/>
</dbReference>
<dbReference type="PANTHER" id="PTHR11252">
    <property type="entry name" value="POLYRIBONUCLEOTIDE NUCLEOTIDYLTRANSFERASE"/>
    <property type="match status" value="1"/>
</dbReference>
<comment type="similarity">
    <text evidence="1 7">Belongs to the polyribonucleotide nucleotidyltransferase family.</text>
</comment>
<comment type="subcellular location">
    <subcellularLocation>
        <location evidence="7">Cytoplasm</location>
    </subcellularLocation>
</comment>
<dbReference type="SUPFAM" id="SSF55666">
    <property type="entry name" value="Ribonuclease PH domain 2-like"/>
    <property type="match status" value="2"/>
</dbReference>
<dbReference type="Pfam" id="PF03725">
    <property type="entry name" value="RNase_PH_C"/>
    <property type="match status" value="1"/>
</dbReference>
<reference evidence="10 11" key="1">
    <citation type="submission" date="2022-10" db="EMBL/GenBank/DDBJ databases">
        <title>Host association and intracellularity evolved multiple times independently in the Rickettsiales.</title>
        <authorList>
            <person name="Castelli M."/>
            <person name="Nardi T."/>
            <person name="Gammuto L."/>
            <person name="Bellinzona G."/>
            <person name="Sabaneyeva E."/>
            <person name="Potekhin A."/>
            <person name="Serra V."/>
            <person name="Petroni G."/>
            <person name="Sassera D."/>
        </authorList>
    </citation>
    <scope>NUCLEOTIDE SEQUENCE [LARGE SCALE GENOMIC DNA]</scope>
    <source>
        <strain evidence="10 11">Kr 154-4</strain>
    </source>
</reference>
<proteinExistence type="inferred from homology"/>
<keyword evidence="7" id="KW-0479">Metal-binding</keyword>
<dbReference type="EC" id="2.7.7.8" evidence="7"/>
<dbReference type="InterPro" id="IPR015847">
    <property type="entry name" value="ExoRNase_PH_dom2"/>
</dbReference>
<evidence type="ECO:0000313" key="11">
    <source>
        <dbReference type="Proteomes" id="UP001326613"/>
    </source>
</evidence>
<dbReference type="PROSITE" id="PS50084">
    <property type="entry name" value="KH_TYPE_1"/>
    <property type="match status" value="1"/>
</dbReference>
<dbReference type="EMBL" id="CP112932">
    <property type="protein sequence ID" value="WPY00777.1"/>
    <property type="molecule type" value="Genomic_DNA"/>
</dbReference>
<dbReference type="PANTHER" id="PTHR11252:SF0">
    <property type="entry name" value="POLYRIBONUCLEOTIDE NUCLEOTIDYLTRANSFERASE 1, MITOCHONDRIAL"/>
    <property type="match status" value="1"/>
</dbReference>
<keyword evidence="11" id="KW-1185">Reference proteome</keyword>
<dbReference type="PROSITE" id="PS50126">
    <property type="entry name" value="S1"/>
    <property type="match status" value="1"/>
</dbReference>
<dbReference type="InterPro" id="IPR001247">
    <property type="entry name" value="ExoRNase_PH_dom1"/>
</dbReference>
<dbReference type="SUPFAM" id="SSF54211">
    <property type="entry name" value="Ribosomal protein S5 domain 2-like"/>
    <property type="match status" value="2"/>
</dbReference>
<evidence type="ECO:0000256" key="5">
    <source>
        <dbReference type="ARBA" id="ARBA00022842"/>
    </source>
</evidence>
<dbReference type="SMART" id="SM00316">
    <property type="entry name" value="S1"/>
    <property type="match status" value="1"/>
</dbReference>
<dbReference type="InterPro" id="IPR012162">
    <property type="entry name" value="PNPase"/>
</dbReference>
<dbReference type="Pfam" id="PF00013">
    <property type="entry name" value="KH_1"/>
    <property type="match status" value="1"/>
</dbReference>
<keyword evidence="5 7" id="KW-0460">Magnesium</keyword>
<dbReference type="NCBIfam" id="TIGR03591">
    <property type="entry name" value="polynuc_phos"/>
    <property type="match status" value="1"/>
</dbReference>
<dbReference type="SUPFAM" id="SSF54791">
    <property type="entry name" value="Eukaryotic type KH-domain (KH-domain type I)"/>
    <property type="match status" value="1"/>
</dbReference>
<dbReference type="InterPro" id="IPR015848">
    <property type="entry name" value="PNPase_PH_RNA-bd_bac/org-type"/>
</dbReference>
<keyword evidence="4 7" id="KW-0548">Nucleotidyltransferase</keyword>
<evidence type="ECO:0000313" key="10">
    <source>
        <dbReference type="EMBL" id="WPY00777.1"/>
    </source>
</evidence>
<dbReference type="CDD" id="cd11364">
    <property type="entry name" value="RNase_PH_PNPase_2"/>
    <property type="match status" value="1"/>
</dbReference>
<dbReference type="SMART" id="SM00322">
    <property type="entry name" value="KH"/>
    <property type="match status" value="1"/>
</dbReference>
<dbReference type="CDD" id="cd02393">
    <property type="entry name" value="KH-I_PNPase"/>
    <property type="match status" value="1"/>
</dbReference>
<feature type="region of interest" description="Disordered" evidence="8">
    <location>
        <begin position="712"/>
        <end position="748"/>
    </location>
</feature>